<comment type="similarity">
    <text evidence="8">Belongs to the TrpC family.</text>
</comment>
<dbReference type="SUPFAM" id="SSF51366">
    <property type="entry name" value="Ribulose-phoshate binding barrel"/>
    <property type="match status" value="1"/>
</dbReference>
<evidence type="ECO:0000256" key="8">
    <source>
        <dbReference type="HAMAP-Rule" id="MF_00134"/>
    </source>
</evidence>
<dbReference type="RefSeq" id="WP_379865770.1">
    <property type="nucleotide sequence ID" value="NZ_JBHTBW010000045.1"/>
</dbReference>
<evidence type="ECO:0000256" key="2">
    <source>
        <dbReference type="ARBA" id="ARBA00004696"/>
    </source>
</evidence>
<dbReference type="Pfam" id="PF00218">
    <property type="entry name" value="IGPS"/>
    <property type="match status" value="1"/>
</dbReference>
<accession>A0ABW2RM97</accession>
<keyword evidence="5 8" id="KW-0822">Tryptophan biosynthesis</keyword>
<keyword evidence="4 8" id="KW-0210">Decarboxylase</keyword>
<dbReference type="GO" id="GO:0004425">
    <property type="term" value="F:indole-3-glycerol-phosphate synthase activity"/>
    <property type="evidence" value="ECO:0007669"/>
    <property type="project" value="UniProtKB-EC"/>
</dbReference>
<gene>
    <name evidence="8 10" type="primary">trpC</name>
    <name evidence="10" type="ORF">ACFQNG_13580</name>
</gene>
<sequence>MFLDNILTQKQHELARLVQSVTDEKWDQAARMLKGISLAESIKRERGLAVIAEIKPASPSKGIIREEVDPISFASAYEAGGANAISVLTDVSFFKGSNENLSKVKNQVSLPVLRKDFIIDPIQVLESKLIGADAILLIVAALDEKRLILLSETAHRLGMEVLVEIHDETEIEASLACGADVIGINNRNLETFATNLAVTERVRPKLPSELPVIGESGIHSPTDAKRMADAGVQGILVGEYLMRQADPAQALRELKRVKSP</sequence>
<dbReference type="PROSITE" id="PS00614">
    <property type="entry name" value="IGPS"/>
    <property type="match status" value="1"/>
</dbReference>
<organism evidence="10 11">
    <name type="scientific">Laceyella putida</name>
    <dbReference type="NCBI Taxonomy" id="110101"/>
    <lineage>
        <taxon>Bacteria</taxon>
        <taxon>Bacillati</taxon>
        <taxon>Bacillota</taxon>
        <taxon>Bacilli</taxon>
        <taxon>Bacillales</taxon>
        <taxon>Thermoactinomycetaceae</taxon>
        <taxon>Laceyella</taxon>
    </lineage>
</organism>
<proteinExistence type="inferred from homology"/>
<comment type="pathway">
    <text evidence="2 8">Amino-acid biosynthesis; L-tryptophan biosynthesis; L-tryptophan from chorismate: step 4/5.</text>
</comment>
<dbReference type="Proteomes" id="UP001596500">
    <property type="component" value="Unassembled WGS sequence"/>
</dbReference>
<dbReference type="EMBL" id="JBHTBW010000045">
    <property type="protein sequence ID" value="MFC7442121.1"/>
    <property type="molecule type" value="Genomic_DNA"/>
</dbReference>
<evidence type="ECO:0000256" key="6">
    <source>
        <dbReference type="ARBA" id="ARBA00023141"/>
    </source>
</evidence>
<comment type="caution">
    <text evidence="10">The sequence shown here is derived from an EMBL/GenBank/DDBJ whole genome shotgun (WGS) entry which is preliminary data.</text>
</comment>
<name>A0ABW2RM97_9BACL</name>
<dbReference type="HAMAP" id="MF_00134_B">
    <property type="entry name" value="IGPS_B"/>
    <property type="match status" value="1"/>
</dbReference>
<evidence type="ECO:0000256" key="1">
    <source>
        <dbReference type="ARBA" id="ARBA00001633"/>
    </source>
</evidence>
<protein>
    <recommendedName>
        <fullName evidence="8">Indole-3-glycerol phosphate synthase</fullName>
        <shortName evidence="8">IGPS</shortName>
        <ecNumber evidence="8">4.1.1.48</ecNumber>
    </recommendedName>
</protein>
<feature type="domain" description="Indole-3-glycerol phosphate synthase" evidence="9">
    <location>
        <begin position="3"/>
        <end position="254"/>
    </location>
</feature>
<evidence type="ECO:0000313" key="10">
    <source>
        <dbReference type="EMBL" id="MFC7442121.1"/>
    </source>
</evidence>
<dbReference type="InterPro" id="IPR045186">
    <property type="entry name" value="Indole-3-glycerol_P_synth"/>
</dbReference>
<dbReference type="PANTHER" id="PTHR22854:SF2">
    <property type="entry name" value="INDOLE-3-GLYCEROL-PHOSPHATE SYNTHASE"/>
    <property type="match status" value="1"/>
</dbReference>
<evidence type="ECO:0000259" key="9">
    <source>
        <dbReference type="Pfam" id="PF00218"/>
    </source>
</evidence>
<evidence type="ECO:0000256" key="4">
    <source>
        <dbReference type="ARBA" id="ARBA00022793"/>
    </source>
</evidence>
<dbReference type="InterPro" id="IPR013798">
    <property type="entry name" value="Indole-3-glycerol_P_synth_dom"/>
</dbReference>
<evidence type="ECO:0000256" key="3">
    <source>
        <dbReference type="ARBA" id="ARBA00022605"/>
    </source>
</evidence>
<reference evidence="11" key="1">
    <citation type="journal article" date="2019" name="Int. J. Syst. Evol. Microbiol.">
        <title>The Global Catalogue of Microorganisms (GCM) 10K type strain sequencing project: providing services to taxonomists for standard genome sequencing and annotation.</title>
        <authorList>
            <consortium name="The Broad Institute Genomics Platform"/>
            <consortium name="The Broad Institute Genome Sequencing Center for Infectious Disease"/>
            <person name="Wu L."/>
            <person name="Ma J."/>
        </authorList>
    </citation>
    <scope>NUCLEOTIDE SEQUENCE [LARGE SCALE GENOMIC DNA]</scope>
    <source>
        <strain evidence="11">CGMCC 1.12942</strain>
    </source>
</reference>
<evidence type="ECO:0000313" key="11">
    <source>
        <dbReference type="Proteomes" id="UP001596500"/>
    </source>
</evidence>
<dbReference type="Gene3D" id="3.20.20.70">
    <property type="entry name" value="Aldolase class I"/>
    <property type="match status" value="1"/>
</dbReference>
<keyword evidence="3 8" id="KW-0028">Amino-acid biosynthesis</keyword>
<dbReference type="EC" id="4.1.1.48" evidence="8"/>
<evidence type="ECO:0000256" key="5">
    <source>
        <dbReference type="ARBA" id="ARBA00022822"/>
    </source>
</evidence>
<dbReference type="InterPro" id="IPR001468">
    <property type="entry name" value="Indole-3-GlycerolPSynthase_CS"/>
</dbReference>
<dbReference type="NCBIfam" id="NF001377">
    <property type="entry name" value="PRK00278.2-4"/>
    <property type="match status" value="1"/>
</dbReference>
<keyword evidence="6 8" id="KW-0057">Aromatic amino acid biosynthesis</keyword>
<keyword evidence="7 8" id="KW-0456">Lyase</keyword>
<evidence type="ECO:0000256" key="7">
    <source>
        <dbReference type="ARBA" id="ARBA00023239"/>
    </source>
</evidence>
<dbReference type="InterPro" id="IPR011060">
    <property type="entry name" value="RibuloseP-bd_barrel"/>
</dbReference>
<dbReference type="PANTHER" id="PTHR22854">
    <property type="entry name" value="TRYPTOPHAN BIOSYNTHESIS PROTEIN"/>
    <property type="match status" value="1"/>
</dbReference>
<keyword evidence="11" id="KW-1185">Reference proteome</keyword>
<comment type="catalytic activity">
    <reaction evidence="1 8">
        <text>1-(2-carboxyphenylamino)-1-deoxy-D-ribulose 5-phosphate + H(+) = (1S,2R)-1-C-(indol-3-yl)glycerol 3-phosphate + CO2 + H2O</text>
        <dbReference type="Rhea" id="RHEA:23476"/>
        <dbReference type="ChEBI" id="CHEBI:15377"/>
        <dbReference type="ChEBI" id="CHEBI:15378"/>
        <dbReference type="ChEBI" id="CHEBI:16526"/>
        <dbReference type="ChEBI" id="CHEBI:58613"/>
        <dbReference type="ChEBI" id="CHEBI:58866"/>
        <dbReference type="EC" id="4.1.1.48"/>
    </reaction>
</comment>
<dbReference type="CDD" id="cd00331">
    <property type="entry name" value="IGPS"/>
    <property type="match status" value="1"/>
</dbReference>
<dbReference type="InterPro" id="IPR013785">
    <property type="entry name" value="Aldolase_TIM"/>
</dbReference>